<dbReference type="EMBL" id="BGZH01000001">
    <property type="protein sequence ID" value="GBO83149.1"/>
    <property type="molecule type" value="Genomic_DNA"/>
</dbReference>
<dbReference type="PANTHER" id="PTHR43415">
    <property type="entry name" value="SPERMIDINE N(1)-ACETYLTRANSFERASE"/>
    <property type="match status" value="1"/>
</dbReference>
<dbReference type="NCBIfam" id="TIGR03585">
    <property type="entry name" value="PseH"/>
    <property type="match status" value="1"/>
</dbReference>
<dbReference type="PROSITE" id="PS51186">
    <property type="entry name" value="GNAT"/>
    <property type="match status" value="1"/>
</dbReference>
<dbReference type="GO" id="GO:0016747">
    <property type="term" value="F:acyltransferase activity, transferring groups other than amino-acyl groups"/>
    <property type="evidence" value="ECO:0007669"/>
    <property type="project" value="InterPro"/>
</dbReference>
<dbReference type="InterPro" id="IPR016181">
    <property type="entry name" value="Acyl_CoA_acyltransferase"/>
</dbReference>
<name>A0A5M3PK39_9GAMM</name>
<dbReference type="RefSeq" id="WP_153633657.1">
    <property type="nucleotide sequence ID" value="NZ_BGZH01000001.1"/>
</dbReference>
<evidence type="ECO:0000313" key="2">
    <source>
        <dbReference type="EMBL" id="GBO83149.1"/>
    </source>
</evidence>
<protein>
    <submittedName>
        <fullName evidence="2">Acetyltransferase PseH</fullName>
    </submittedName>
</protein>
<dbReference type="Gene3D" id="3.40.630.30">
    <property type="match status" value="1"/>
</dbReference>
<organism evidence="2 3">
    <name type="scientific">Marinobacter salsuginis</name>
    <dbReference type="NCBI Taxonomy" id="418719"/>
    <lineage>
        <taxon>Bacteria</taxon>
        <taxon>Pseudomonadati</taxon>
        <taxon>Pseudomonadota</taxon>
        <taxon>Gammaproteobacteria</taxon>
        <taxon>Pseudomonadales</taxon>
        <taxon>Marinobacteraceae</taxon>
        <taxon>Marinobacter</taxon>
    </lineage>
</organism>
<dbReference type="InterPro" id="IPR020036">
    <property type="entry name" value="PseH"/>
</dbReference>
<keyword evidence="2" id="KW-0808">Transferase</keyword>
<dbReference type="SUPFAM" id="SSF55729">
    <property type="entry name" value="Acyl-CoA N-acyltransferases (Nat)"/>
    <property type="match status" value="1"/>
</dbReference>
<sequence length="168" mass="19443">MSRRLLRPMRSGDLARVLNWRNHPNVRQFMYTSHEISPEEHEQWFARNSEASGVWLLIYEVDSAPLGFVNISSTRCAQVADWGFYLAPDSEPGTGRSLGEAALKYAFEELEMHKLCGQALGFNERSIRFHERLGFTREGVLREQHYDGERYQDVICFGLLADEWTNAK</sequence>
<dbReference type="PANTHER" id="PTHR43415:SF3">
    <property type="entry name" value="GNAT-FAMILY ACETYLTRANSFERASE"/>
    <property type="match status" value="1"/>
</dbReference>
<dbReference type="InterPro" id="IPR000182">
    <property type="entry name" value="GNAT_dom"/>
</dbReference>
<gene>
    <name evidence="2" type="primary">pseH</name>
    <name evidence="2" type="ORF">MS5N3_06000</name>
</gene>
<evidence type="ECO:0000259" key="1">
    <source>
        <dbReference type="PROSITE" id="PS51186"/>
    </source>
</evidence>
<keyword evidence="3" id="KW-1185">Reference proteome</keyword>
<evidence type="ECO:0000313" key="3">
    <source>
        <dbReference type="Proteomes" id="UP000340077"/>
    </source>
</evidence>
<feature type="domain" description="N-acetyltransferase" evidence="1">
    <location>
        <begin position="4"/>
        <end position="162"/>
    </location>
</feature>
<dbReference type="Proteomes" id="UP000340077">
    <property type="component" value="Unassembled WGS sequence"/>
</dbReference>
<dbReference type="AlphaFoldDB" id="A0A5M3PK39"/>
<reference evidence="2 3" key="1">
    <citation type="journal article" date="2019" name="J. Gen. Appl. Microbiol.">
        <title>Aerobic degradation of cis-dichloroethene by the marine bacterium Marinobacter salsuginis strain 5N-3.</title>
        <authorList>
            <person name="Inoue Y."/>
            <person name="Fukunaga Y."/>
            <person name="Katsumata H."/>
            <person name="Ohji S."/>
            <person name="Hosoyama A."/>
            <person name="Mori K."/>
            <person name="Ando K."/>
        </authorList>
    </citation>
    <scope>NUCLEOTIDE SEQUENCE [LARGE SCALE GENOMIC DNA]</scope>
    <source>
        <strain evidence="2 3">5N-3</strain>
    </source>
</reference>
<comment type="caution">
    <text evidence="2">The sequence shown here is derived from an EMBL/GenBank/DDBJ whole genome shotgun (WGS) entry which is preliminary data.</text>
</comment>
<accession>A0A5M3PK39</accession>
<dbReference type="Pfam" id="PF13302">
    <property type="entry name" value="Acetyltransf_3"/>
    <property type="match status" value="1"/>
</dbReference>
<proteinExistence type="predicted"/>